<dbReference type="EnsemblPlants" id="OBART12G12170.1">
    <property type="protein sequence ID" value="OBART12G12170.1"/>
    <property type="gene ID" value="OBART12G12170"/>
</dbReference>
<name>A0A0D3HUI2_9ORYZ</name>
<dbReference type="Proteomes" id="UP000026960">
    <property type="component" value="Chromosome 12"/>
</dbReference>
<sequence>MRCIPDLKVEITGVERGEAADLAARKVLKVEIPTIPAARSSSDDRVAPPITPLLRPATTCCLSRHETLHNSVDEALLLKEARSWSHANMPHANVSRSFQIRPCCIEQINQLVWHH</sequence>
<dbReference type="AlphaFoldDB" id="A0A0D3HUI2"/>
<reference evidence="1" key="2">
    <citation type="submission" date="2015-03" db="UniProtKB">
        <authorList>
            <consortium name="EnsemblPlants"/>
        </authorList>
    </citation>
    <scope>IDENTIFICATION</scope>
</reference>
<evidence type="ECO:0000313" key="1">
    <source>
        <dbReference type="EnsemblPlants" id="OBART12G12170.1"/>
    </source>
</evidence>
<accession>A0A0D3HUI2</accession>
<organism evidence="1">
    <name type="scientific">Oryza barthii</name>
    <dbReference type="NCBI Taxonomy" id="65489"/>
    <lineage>
        <taxon>Eukaryota</taxon>
        <taxon>Viridiplantae</taxon>
        <taxon>Streptophyta</taxon>
        <taxon>Embryophyta</taxon>
        <taxon>Tracheophyta</taxon>
        <taxon>Spermatophyta</taxon>
        <taxon>Magnoliopsida</taxon>
        <taxon>Liliopsida</taxon>
        <taxon>Poales</taxon>
        <taxon>Poaceae</taxon>
        <taxon>BOP clade</taxon>
        <taxon>Oryzoideae</taxon>
        <taxon>Oryzeae</taxon>
        <taxon>Oryzinae</taxon>
        <taxon>Oryza</taxon>
    </lineage>
</organism>
<dbReference type="HOGENOM" id="CLU_2112613_0_0_1"/>
<dbReference type="PaxDb" id="65489-OBART12G12170.1"/>
<protein>
    <submittedName>
        <fullName evidence="1">Uncharacterized protein</fullName>
    </submittedName>
</protein>
<keyword evidence="2" id="KW-1185">Reference proteome</keyword>
<reference evidence="1" key="1">
    <citation type="journal article" date="2009" name="Rice">
        <title>De Novo Next Generation Sequencing of Plant Genomes.</title>
        <authorList>
            <person name="Rounsley S."/>
            <person name="Marri P.R."/>
            <person name="Yu Y."/>
            <person name="He R."/>
            <person name="Sisneros N."/>
            <person name="Goicoechea J.L."/>
            <person name="Lee S.J."/>
            <person name="Angelova A."/>
            <person name="Kudrna D."/>
            <person name="Luo M."/>
            <person name="Affourtit J."/>
            <person name="Desany B."/>
            <person name="Knight J."/>
            <person name="Niazi F."/>
            <person name="Egholm M."/>
            <person name="Wing R.A."/>
        </authorList>
    </citation>
    <scope>NUCLEOTIDE SEQUENCE [LARGE SCALE GENOMIC DNA]</scope>
    <source>
        <strain evidence="1">cv. IRGC 105608</strain>
    </source>
</reference>
<proteinExistence type="predicted"/>
<dbReference type="Gramene" id="OBART12G12170.1">
    <property type="protein sequence ID" value="OBART12G12170.1"/>
    <property type="gene ID" value="OBART12G12170"/>
</dbReference>
<evidence type="ECO:0000313" key="2">
    <source>
        <dbReference type="Proteomes" id="UP000026960"/>
    </source>
</evidence>